<organism evidence="2 3">
    <name type="scientific">Austropuccinia psidii MF-1</name>
    <dbReference type="NCBI Taxonomy" id="1389203"/>
    <lineage>
        <taxon>Eukaryota</taxon>
        <taxon>Fungi</taxon>
        <taxon>Dikarya</taxon>
        <taxon>Basidiomycota</taxon>
        <taxon>Pucciniomycotina</taxon>
        <taxon>Pucciniomycetes</taxon>
        <taxon>Pucciniales</taxon>
        <taxon>Sphaerophragmiaceae</taxon>
        <taxon>Austropuccinia</taxon>
    </lineage>
</organism>
<reference evidence="2" key="1">
    <citation type="submission" date="2021-03" db="EMBL/GenBank/DDBJ databases">
        <title>Draft genome sequence of rust myrtle Austropuccinia psidii MF-1, a brazilian biotype.</title>
        <authorList>
            <person name="Quecine M.C."/>
            <person name="Pachon D.M.R."/>
            <person name="Bonatelli M.L."/>
            <person name="Correr F.H."/>
            <person name="Franceschini L.M."/>
            <person name="Leite T.F."/>
            <person name="Margarido G.R.A."/>
            <person name="Almeida C.A."/>
            <person name="Ferrarezi J.A."/>
            <person name="Labate C.A."/>
        </authorList>
    </citation>
    <scope>NUCLEOTIDE SEQUENCE</scope>
    <source>
        <strain evidence="2">MF-1</strain>
    </source>
</reference>
<sequence length="98" mass="11155">MDGKDEEGDLDFHNNVSQCGSDTNDNGSVTAKDKEPTGTRSEAQKRRHHSSESEETQSWTTEMKEATFNLISPHLRRTSKGIVKKVYDQMRALFPIVW</sequence>
<evidence type="ECO:0000313" key="2">
    <source>
        <dbReference type="EMBL" id="MBW0510386.1"/>
    </source>
</evidence>
<keyword evidence="3" id="KW-1185">Reference proteome</keyword>
<comment type="caution">
    <text evidence="2">The sequence shown here is derived from an EMBL/GenBank/DDBJ whole genome shotgun (WGS) entry which is preliminary data.</text>
</comment>
<dbReference type="EMBL" id="AVOT02021517">
    <property type="protein sequence ID" value="MBW0510386.1"/>
    <property type="molecule type" value="Genomic_DNA"/>
</dbReference>
<name>A0A9Q3HM16_9BASI</name>
<dbReference type="AlphaFoldDB" id="A0A9Q3HM16"/>
<gene>
    <name evidence="2" type="ORF">O181_050101</name>
</gene>
<accession>A0A9Q3HM16</accession>
<feature type="region of interest" description="Disordered" evidence="1">
    <location>
        <begin position="1"/>
        <end position="61"/>
    </location>
</feature>
<protein>
    <submittedName>
        <fullName evidence="2">Uncharacterized protein</fullName>
    </submittedName>
</protein>
<evidence type="ECO:0000313" key="3">
    <source>
        <dbReference type="Proteomes" id="UP000765509"/>
    </source>
</evidence>
<proteinExistence type="predicted"/>
<evidence type="ECO:0000256" key="1">
    <source>
        <dbReference type="SAM" id="MobiDB-lite"/>
    </source>
</evidence>
<feature type="compositionally biased region" description="Polar residues" evidence="1">
    <location>
        <begin position="14"/>
        <end position="29"/>
    </location>
</feature>
<dbReference type="Proteomes" id="UP000765509">
    <property type="component" value="Unassembled WGS sequence"/>
</dbReference>